<proteinExistence type="predicted"/>
<evidence type="ECO:0000313" key="1">
    <source>
        <dbReference type="EMBL" id="SPS04947.1"/>
    </source>
</evidence>
<dbReference type="AlphaFoldDB" id="A0A2X0QTY4"/>
<name>A0A2X0QTY4_9PROT</name>
<sequence length="64" mass="6871">MGYVSEAQKMNLECRGEDLIPGGRRVSEASRSDLSVQGGLLPVFLRVYSETMNAPVISSPVNGT</sequence>
<gene>
    <name evidence="1" type="ORF">NITFAB_0536</name>
</gene>
<dbReference type="EMBL" id="LS423452">
    <property type="protein sequence ID" value="SPS04947.1"/>
    <property type="molecule type" value="Genomic_DNA"/>
</dbReference>
<accession>A0A2X0QTY4</accession>
<reference evidence="1" key="1">
    <citation type="submission" date="2018-05" db="EMBL/GenBank/DDBJ databases">
        <authorList>
            <person name="Lanie J.A."/>
            <person name="Ng W.-L."/>
            <person name="Kazmierczak K.M."/>
            <person name="Andrzejewski T.M."/>
            <person name="Davidsen T.M."/>
            <person name="Wayne K.J."/>
            <person name="Tettelin H."/>
            <person name="Glass J.I."/>
            <person name="Rusch D."/>
            <person name="Podicherti R."/>
            <person name="Tsui H.-C.T."/>
            <person name="Winkler M.E."/>
        </authorList>
    </citation>
    <scope>NUCLEOTIDE SEQUENCE</scope>
    <source>
        <strain evidence="1">KNB</strain>
    </source>
</reference>
<protein>
    <submittedName>
        <fullName evidence="1">Uncharacterized protein</fullName>
    </submittedName>
</protein>
<organism evidence="1">
    <name type="scientific">Candidatus Nitrotoga fabula</name>
    <dbReference type="NCBI Taxonomy" id="2182327"/>
    <lineage>
        <taxon>Bacteria</taxon>
        <taxon>Pseudomonadati</taxon>
        <taxon>Pseudomonadota</taxon>
        <taxon>Betaproteobacteria</taxon>
        <taxon>Nitrosomonadales</taxon>
        <taxon>Gallionellaceae</taxon>
        <taxon>Candidatus Nitrotoga</taxon>
    </lineage>
</organism>